<keyword evidence="1" id="KW-1133">Transmembrane helix</keyword>
<keyword evidence="3" id="KW-1185">Reference proteome</keyword>
<feature type="transmembrane region" description="Helical" evidence="1">
    <location>
        <begin position="9"/>
        <end position="31"/>
    </location>
</feature>
<accession>A0A1J4KL24</accession>
<dbReference type="RefSeq" id="XP_068365067.1">
    <property type="nucleotide sequence ID" value="XM_068500163.1"/>
</dbReference>
<protein>
    <submittedName>
        <fullName evidence="2">Uncharacterized protein</fullName>
    </submittedName>
</protein>
<gene>
    <name evidence="2" type="ORF">TRFO_18397</name>
</gene>
<dbReference type="VEuPathDB" id="TrichDB:TRFO_18397"/>
<evidence type="ECO:0000313" key="2">
    <source>
        <dbReference type="EMBL" id="OHT11931.1"/>
    </source>
</evidence>
<feature type="transmembrane region" description="Helical" evidence="1">
    <location>
        <begin position="51"/>
        <end position="76"/>
    </location>
</feature>
<feature type="transmembrane region" description="Helical" evidence="1">
    <location>
        <begin position="88"/>
        <end position="113"/>
    </location>
</feature>
<proteinExistence type="predicted"/>
<sequence>MGVLKKINYFMYGAGSLFFFVTMLVAAAYSGLLFTDIDHEVGRDTYGRTGSLYSCLLGILVLSLVCCVIFGITFVFSLCNILKCVRVILNFVGVVFFIGVLICEALFVVFYAYQGEPYPDAYAYCKNSDFVEHMSHFSTIYQHCGESGSNSNSINEVSEGENKINALSKKQYLDFTIENLKIL</sequence>
<comment type="caution">
    <text evidence="2">The sequence shown here is derived from an EMBL/GenBank/DDBJ whole genome shotgun (WGS) entry which is preliminary data.</text>
</comment>
<dbReference type="EMBL" id="MLAK01000575">
    <property type="protein sequence ID" value="OHT11931.1"/>
    <property type="molecule type" value="Genomic_DNA"/>
</dbReference>
<dbReference type="AlphaFoldDB" id="A0A1J4KL24"/>
<organism evidence="2 3">
    <name type="scientific">Tritrichomonas foetus</name>
    <dbReference type="NCBI Taxonomy" id="1144522"/>
    <lineage>
        <taxon>Eukaryota</taxon>
        <taxon>Metamonada</taxon>
        <taxon>Parabasalia</taxon>
        <taxon>Tritrichomonadida</taxon>
        <taxon>Tritrichomonadidae</taxon>
        <taxon>Tritrichomonas</taxon>
    </lineage>
</organism>
<dbReference type="Proteomes" id="UP000179807">
    <property type="component" value="Unassembled WGS sequence"/>
</dbReference>
<name>A0A1J4KL24_9EUKA</name>
<dbReference type="GeneID" id="94834867"/>
<keyword evidence="1" id="KW-0812">Transmembrane</keyword>
<evidence type="ECO:0000256" key="1">
    <source>
        <dbReference type="SAM" id="Phobius"/>
    </source>
</evidence>
<evidence type="ECO:0000313" key="3">
    <source>
        <dbReference type="Proteomes" id="UP000179807"/>
    </source>
</evidence>
<keyword evidence="1" id="KW-0472">Membrane</keyword>
<reference evidence="2" key="1">
    <citation type="submission" date="2016-10" db="EMBL/GenBank/DDBJ databases">
        <authorList>
            <person name="Benchimol M."/>
            <person name="Almeida L.G."/>
            <person name="Vasconcelos A.T."/>
            <person name="Perreira-Neves A."/>
            <person name="Rosa I.A."/>
            <person name="Tasca T."/>
            <person name="Bogo M.R."/>
            <person name="de Souza W."/>
        </authorList>
    </citation>
    <scope>NUCLEOTIDE SEQUENCE [LARGE SCALE GENOMIC DNA]</scope>
    <source>
        <strain evidence="2">K</strain>
    </source>
</reference>